<evidence type="ECO:0000256" key="2">
    <source>
        <dbReference type="ARBA" id="ARBA00022801"/>
    </source>
</evidence>
<organism evidence="5 6">
    <name type="scientific">Spongiactinospora gelatinilytica</name>
    <dbReference type="NCBI Taxonomy" id="2666298"/>
    <lineage>
        <taxon>Bacteria</taxon>
        <taxon>Bacillati</taxon>
        <taxon>Actinomycetota</taxon>
        <taxon>Actinomycetes</taxon>
        <taxon>Streptosporangiales</taxon>
        <taxon>Streptosporangiaceae</taxon>
        <taxon>Spongiactinospora</taxon>
    </lineage>
</organism>
<keyword evidence="3" id="KW-0326">Glycosidase</keyword>
<dbReference type="InterPro" id="IPR017853">
    <property type="entry name" value="GH"/>
</dbReference>
<protein>
    <submittedName>
        <fullName evidence="5">Sugar hydrolase</fullName>
    </submittedName>
</protein>
<dbReference type="InterPro" id="IPR050226">
    <property type="entry name" value="NagZ_Beta-hexosaminidase"/>
</dbReference>
<reference evidence="5 6" key="1">
    <citation type="submission" date="2018-01" db="EMBL/GenBank/DDBJ databases">
        <title>Draft genome sequence of Sphaerisporangium sp. 7K107.</title>
        <authorList>
            <person name="Sahin N."/>
            <person name="Saygin H."/>
            <person name="Ay H."/>
        </authorList>
    </citation>
    <scope>NUCLEOTIDE SEQUENCE [LARGE SCALE GENOMIC DNA]</scope>
    <source>
        <strain evidence="5 6">7K107</strain>
    </source>
</reference>
<keyword evidence="6" id="KW-1185">Reference proteome</keyword>
<dbReference type="Gene3D" id="3.20.20.300">
    <property type="entry name" value="Glycoside hydrolase, family 3, N-terminal domain"/>
    <property type="match status" value="1"/>
</dbReference>
<comment type="caution">
    <text evidence="5">The sequence shown here is derived from an EMBL/GenBank/DDBJ whole genome shotgun (WGS) entry which is preliminary data.</text>
</comment>
<dbReference type="GO" id="GO:0004553">
    <property type="term" value="F:hydrolase activity, hydrolyzing O-glycosyl compounds"/>
    <property type="evidence" value="ECO:0007669"/>
    <property type="project" value="InterPro"/>
</dbReference>
<comment type="similarity">
    <text evidence="1">Belongs to the glycosyl hydrolase 3 family.</text>
</comment>
<accession>A0A2W2HNR2</accession>
<feature type="domain" description="Glycoside hydrolase family 3 N-terminal" evidence="4">
    <location>
        <begin position="42"/>
        <end position="331"/>
    </location>
</feature>
<dbReference type="EMBL" id="POUA01000003">
    <property type="protein sequence ID" value="PZG56739.1"/>
    <property type="molecule type" value="Genomic_DNA"/>
</dbReference>
<dbReference type="PANTHER" id="PTHR30480:SF16">
    <property type="entry name" value="GLYCOSIDE HYDROLASE FAMILY 3 DOMAIN PROTEIN"/>
    <property type="match status" value="1"/>
</dbReference>
<dbReference type="GO" id="GO:0009254">
    <property type="term" value="P:peptidoglycan turnover"/>
    <property type="evidence" value="ECO:0007669"/>
    <property type="project" value="TreeGrafter"/>
</dbReference>
<dbReference type="InterPro" id="IPR001764">
    <property type="entry name" value="Glyco_hydro_3_N"/>
</dbReference>
<gene>
    <name evidence="5" type="ORF">C1I98_00765</name>
</gene>
<dbReference type="AlphaFoldDB" id="A0A2W2HNR2"/>
<evidence type="ECO:0000256" key="1">
    <source>
        <dbReference type="ARBA" id="ARBA00005336"/>
    </source>
</evidence>
<dbReference type="InterPro" id="IPR036962">
    <property type="entry name" value="Glyco_hydro_3_N_sf"/>
</dbReference>
<evidence type="ECO:0000313" key="5">
    <source>
        <dbReference type="EMBL" id="PZG56739.1"/>
    </source>
</evidence>
<dbReference type="GO" id="GO:0005975">
    <property type="term" value="P:carbohydrate metabolic process"/>
    <property type="evidence" value="ECO:0007669"/>
    <property type="project" value="InterPro"/>
</dbReference>
<keyword evidence="2 5" id="KW-0378">Hydrolase</keyword>
<dbReference type="Pfam" id="PF00933">
    <property type="entry name" value="Glyco_hydro_3"/>
    <property type="match status" value="1"/>
</dbReference>
<evidence type="ECO:0000256" key="3">
    <source>
        <dbReference type="ARBA" id="ARBA00023295"/>
    </source>
</evidence>
<name>A0A2W2HNR2_9ACTN</name>
<evidence type="ECO:0000259" key="4">
    <source>
        <dbReference type="Pfam" id="PF00933"/>
    </source>
</evidence>
<sequence>MTIETARDVASADLARLADCVLQPGFIGTTPPDWIRRRLGLGLGGVTLFARNITGPDQLARLTAALRAENPEIVIATDEEAGDVTRLEVAAGSSRPGNLALGAVDDPGLTEAVARDVGGALARAGITLNYAPVADVNYADNPVVGTRAFGGDPWLVARHTRAWVTGLQEAGVAACAKHFPGHGGTTVDSHDDLPAVTASAGELARVALSPFRTAIRAGVRSIMTGHLLVPALDPHWPATMSARILTDLLRGELGFEGLIVTDGIEMPSLSLRYGLGMTAVRALAAGADVICVGGENTSPGLVDMLRNAIVGAVREGALPEERLAEAAARVRALAAWAAVPRQGCGEAEPGVGVAAARRAVRLTSKEHAGPLPLAVPPHVIELNSVTSLAVDRNTGWGVAGPLAGLMPGTTAVRLDPGQAGLLGFEIAFALGRPLVVACRDATRHGWVAAAIETVLSHRPDAVIVEMGRPSPATPGAHHIATFGSSRACGTAAAEVLSGRSAGQPS</sequence>
<dbReference type="Proteomes" id="UP000248544">
    <property type="component" value="Unassembled WGS sequence"/>
</dbReference>
<proteinExistence type="inferred from homology"/>
<dbReference type="RefSeq" id="WP_111165095.1">
    <property type="nucleotide sequence ID" value="NZ_POUA01000003.1"/>
</dbReference>
<dbReference type="PANTHER" id="PTHR30480">
    <property type="entry name" value="BETA-HEXOSAMINIDASE-RELATED"/>
    <property type="match status" value="1"/>
</dbReference>
<evidence type="ECO:0000313" key="6">
    <source>
        <dbReference type="Proteomes" id="UP000248544"/>
    </source>
</evidence>
<dbReference type="SUPFAM" id="SSF51445">
    <property type="entry name" value="(Trans)glycosidases"/>
    <property type="match status" value="1"/>
</dbReference>